<accession>A0A099P8J0</accession>
<feature type="compositionally biased region" description="Basic and acidic residues" evidence="4">
    <location>
        <begin position="340"/>
        <end position="352"/>
    </location>
</feature>
<dbReference type="Proteomes" id="UP000029867">
    <property type="component" value="Unassembled WGS sequence"/>
</dbReference>
<feature type="compositionally biased region" description="Basic residues" evidence="4">
    <location>
        <begin position="353"/>
        <end position="385"/>
    </location>
</feature>
<dbReference type="EMBL" id="MQVM01000006">
    <property type="protein sequence ID" value="ONH75630.1"/>
    <property type="molecule type" value="Genomic_DNA"/>
</dbReference>
<feature type="region of interest" description="Disordered" evidence="4">
    <location>
        <begin position="336"/>
        <end position="385"/>
    </location>
</feature>
<evidence type="ECO:0000313" key="9">
    <source>
        <dbReference type="Proteomes" id="UP000029867"/>
    </source>
</evidence>
<dbReference type="EMBL" id="JQFK01000002">
    <property type="protein sequence ID" value="KGK40351.1"/>
    <property type="molecule type" value="Genomic_DNA"/>
</dbReference>
<dbReference type="InterPro" id="IPR039328">
    <property type="entry name" value="WDR89"/>
</dbReference>
<dbReference type="EMBL" id="CP028775">
    <property type="protein sequence ID" value="AWU76472.1"/>
    <property type="molecule type" value="Genomic_DNA"/>
</dbReference>
<evidence type="ECO:0000256" key="4">
    <source>
        <dbReference type="SAM" id="MobiDB-lite"/>
    </source>
</evidence>
<dbReference type="Proteomes" id="UP000195871">
    <property type="component" value="Unassembled WGS sequence"/>
</dbReference>
<evidence type="ECO:0000256" key="2">
    <source>
        <dbReference type="ARBA" id="ARBA00022737"/>
    </source>
</evidence>
<evidence type="ECO:0000256" key="1">
    <source>
        <dbReference type="ARBA" id="ARBA00022574"/>
    </source>
</evidence>
<evidence type="ECO:0000313" key="7">
    <source>
        <dbReference type="EMBL" id="ONH75630.1"/>
    </source>
</evidence>
<dbReference type="PANTHER" id="PTHR22889:SF0">
    <property type="entry name" value="WD REPEAT-CONTAINING PROTEIN 89"/>
    <property type="match status" value="1"/>
</dbReference>
<dbReference type="GO" id="GO:0005829">
    <property type="term" value="C:cytosol"/>
    <property type="evidence" value="ECO:0007669"/>
    <property type="project" value="EnsemblFungi"/>
</dbReference>
<dbReference type="PROSITE" id="PS50294">
    <property type="entry name" value="WD_REPEATS_REGION"/>
    <property type="match status" value="2"/>
</dbReference>
<dbReference type="Pfam" id="PF00400">
    <property type="entry name" value="WD40"/>
    <property type="match status" value="2"/>
</dbReference>
<dbReference type="VEuPathDB" id="FungiDB:C5L36_0C04080"/>
<dbReference type="STRING" id="4909.A0A099P8J0"/>
<reference evidence="8 11" key="5">
    <citation type="submission" date="2017-05" db="EMBL/GenBank/DDBJ databases">
        <title>The Genome Sequence of Candida krusei Ckrusei653.</title>
        <authorList>
            <person name="Cuomo C."/>
            <person name="Forche A."/>
            <person name="Young S."/>
            <person name="Abouelleil A."/>
            <person name="Cao P."/>
            <person name="Chapman S."/>
            <person name="Cusick C."/>
            <person name="Shea T."/>
            <person name="Nusbaum C."/>
            <person name="Birren B."/>
        </authorList>
    </citation>
    <scope>NUCLEOTIDE SEQUENCE [LARGE SCALE GENOMIC DNA]</scope>
    <source>
        <strain evidence="8 11">Ckrusei653</strain>
    </source>
</reference>
<protein>
    <submittedName>
        <fullName evidence="7">WD repeat-containing protein 89</fullName>
    </submittedName>
</protein>
<reference evidence="7" key="4">
    <citation type="submission" date="2017-01" db="EMBL/GenBank/DDBJ databases">
        <authorList>
            <person name="Mah S.A."/>
            <person name="Swanson W.J."/>
            <person name="Moy G.W."/>
            <person name="Vacquier V.D."/>
        </authorList>
    </citation>
    <scope>NUCLEOTIDE SEQUENCE [LARGE SCALE GENOMIC DNA]</scope>
    <source>
        <strain evidence="7">129</strain>
    </source>
</reference>
<proteinExistence type="predicted"/>
<dbReference type="EMBL" id="NHMM01000001">
    <property type="protein sequence ID" value="OUT24040.1"/>
    <property type="molecule type" value="Genomic_DNA"/>
</dbReference>
<feature type="repeat" description="WD" evidence="3">
    <location>
        <begin position="45"/>
        <end position="81"/>
    </location>
</feature>
<dbReference type="Gene3D" id="2.130.10.10">
    <property type="entry name" value="YVTN repeat-like/Quinoprotein amine dehydrogenase"/>
    <property type="match status" value="2"/>
</dbReference>
<evidence type="ECO:0000256" key="3">
    <source>
        <dbReference type="PROSITE-ProRule" id="PRU00221"/>
    </source>
</evidence>
<dbReference type="PROSITE" id="PS00678">
    <property type="entry name" value="WD_REPEATS_1"/>
    <property type="match status" value="1"/>
</dbReference>
<organism evidence="6 9">
    <name type="scientific">Pichia kudriavzevii</name>
    <name type="common">Yeast</name>
    <name type="synonym">Issatchenkia orientalis</name>
    <dbReference type="NCBI Taxonomy" id="4909"/>
    <lineage>
        <taxon>Eukaryota</taxon>
        <taxon>Fungi</taxon>
        <taxon>Dikarya</taxon>
        <taxon>Ascomycota</taxon>
        <taxon>Saccharomycotina</taxon>
        <taxon>Pichiomycetes</taxon>
        <taxon>Pichiales</taxon>
        <taxon>Pichiaceae</taxon>
        <taxon>Pichia</taxon>
    </lineage>
</organism>
<dbReference type="HOGENOM" id="CLU_037323_3_1_1"/>
<dbReference type="PANTHER" id="PTHR22889">
    <property type="entry name" value="WD REPEAT-CONTAINING PROTEIN 89"/>
    <property type="match status" value="1"/>
</dbReference>
<evidence type="ECO:0000313" key="5">
    <source>
        <dbReference type="EMBL" id="AWU76472.1"/>
    </source>
</evidence>
<keyword evidence="2" id="KW-0677">Repeat</keyword>
<dbReference type="OrthoDB" id="25131at2759"/>
<evidence type="ECO:0000313" key="11">
    <source>
        <dbReference type="Proteomes" id="UP000195871"/>
    </source>
</evidence>
<dbReference type="InterPro" id="IPR001680">
    <property type="entry name" value="WD40_rpt"/>
</dbReference>
<keyword evidence="12" id="KW-1185">Reference proteome</keyword>
<sequence length="385" mass="43820">MSAVELPDWVISLAPSSEYIYASTAKGTIHQLPLNTTKWPVMKTIHAHAAPIHKLQTDPVNDNILYSCSDDATVKIWDSRTPLTNSVNTLTNSRNLPFFSLDVNHGLISAGSQLKGTDSELVLWDLRKLDTTLRSFIDSHNDDITETKFHPTLNNLLLSGSTDGLVNIYNLDIVEEDDALFQCINYNSVHSAGFLTPNRIYILSHMETFGVFDLSTQQEFNPEDGETKGKINNDKDHGDIRSKWDCEYVVDLYAPGYIACGSNSKEVVKLYEFDPIKEDFLPKNRLWTFAGGHGDEIVRDIKVVNGVAYTAGEDNHIRAWNCDAKNTERWFFKEEDDGSVEERMDIEYDARKKEKKEKKEKKKDKKGKKKTSTSSKNKKHRFKPY</sequence>
<evidence type="ECO:0000313" key="12">
    <source>
        <dbReference type="Proteomes" id="UP000249293"/>
    </source>
</evidence>
<dbReference type="AlphaFoldDB" id="A0A099P8J0"/>
<reference evidence="5 12" key="6">
    <citation type="submission" date="2018-06" db="EMBL/GenBank/DDBJ databases">
        <title>Population genomics shows no distinction between pathogenic Candida krusei and environmental Pichia kudriavzevii: One species, four names.</title>
        <authorList>
            <person name="Douglass A.P."/>
            <person name="Offei B."/>
            <person name="Braun-Galleani S."/>
            <person name="Coughlan A.Y."/>
            <person name="Martos A."/>
            <person name="Ortiz-Merino R.A."/>
            <person name="Byrne K.P."/>
            <person name="Wolfe K.H."/>
        </authorList>
    </citation>
    <scope>NUCLEOTIDE SEQUENCE [LARGE SCALE GENOMIC DNA]</scope>
    <source>
        <strain evidence="5 12">CBS573</strain>
    </source>
</reference>
<dbReference type="InterPro" id="IPR019775">
    <property type="entry name" value="WD40_repeat_CS"/>
</dbReference>
<gene>
    <name evidence="7" type="ORF">BOH78_1797</name>
    <name evidence="5" type="ORF">C5L36_0C04080</name>
    <name evidence="8" type="ORF">CAS74_000423</name>
    <name evidence="6" type="ORF">JL09_g302</name>
</gene>
<dbReference type="Proteomes" id="UP000189274">
    <property type="component" value="Unassembled WGS sequence"/>
</dbReference>
<dbReference type="Proteomes" id="UP000249293">
    <property type="component" value="Chromosome 3"/>
</dbReference>
<evidence type="ECO:0000313" key="6">
    <source>
        <dbReference type="EMBL" id="KGK40351.1"/>
    </source>
</evidence>
<feature type="repeat" description="WD" evidence="3">
    <location>
        <begin position="137"/>
        <end position="172"/>
    </location>
</feature>
<keyword evidence="1 3" id="KW-0853">WD repeat</keyword>
<evidence type="ECO:0000313" key="8">
    <source>
        <dbReference type="EMBL" id="OUT24040.1"/>
    </source>
</evidence>
<evidence type="ECO:0000313" key="10">
    <source>
        <dbReference type="Proteomes" id="UP000189274"/>
    </source>
</evidence>
<dbReference type="SUPFAM" id="SSF50978">
    <property type="entry name" value="WD40 repeat-like"/>
    <property type="match status" value="1"/>
</dbReference>
<dbReference type="GO" id="GO:0005634">
    <property type="term" value="C:nucleus"/>
    <property type="evidence" value="ECO:0007669"/>
    <property type="project" value="EnsemblFungi"/>
</dbReference>
<dbReference type="PROSITE" id="PS50082">
    <property type="entry name" value="WD_REPEATS_2"/>
    <property type="match status" value="2"/>
</dbReference>
<dbReference type="SMART" id="SM00320">
    <property type="entry name" value="WD40"/>
    <property type="match status" value="3"/>
</dbReference>
<reference evidence="9" key="1">
    <citation type="journal article" date="2014" name="Microb. Cell Fact.">
        <title>Exploiting Issatchenkia orientalis SD108 for succinic acid production.</title>
        <authorList>
            <person name="Xiao H."/>
            <person name="Shao Z."/>
            <person name="Jiang Y."/>
            <person name="Dole S."/>
            <person name="Zhao H."/>
        </authorList>
    </citation>
    <scope>NUCLEOTIDE SEQUENCE [LARGE SCALE GENOMIC DNA]</scope>
    <source>
        <strain evidence="9">SD108</strain>
    </source>
</reference>
<dbReference type="eggNOG" id="KOG1188">
    <property type="taxonomic scope" value="Eukaryota"/>
</dbReference>
<dbReference type="InterPro" id="IPR015943">
    <property type="entry name" value="WD40/YVTN_repeat-like_dom_sf"/>
</dbReference>
<reference evidence="6" key="2">
    <citation type="submission" date="2014-08" db="EMBL/GenBank/DDBJ databases">
        <title>Exploiting Issatchenkia orientalis SD108 for Succinic Acid Production.</title>
        <authorList>
            <person name="Xiao H."/>
            <person name="Shao Z."/>
            <person name="Jiang Y."/>
            <person name="Dole S."/>
            <person name="Zhao H."/>
        </authorList>
    </citation>
    <scope>NUCLEOTIDE SEQUENCE [LARGE SCALE GENOMIC DNA]</scope>
    <source>
        <strain evidence="6">SD108</strain>
    </source>
</reference>
<dbReference type="InterPro" id="IPR036322">
    <property type="entry name" value="WD40_repeat_dom_sf"/>
</dbReference>
<name>A0A099P8J0_PICKU</name>
<reference evidence="10" key="3">
    <citation type="journal article" date="2017" name="Genome Announc.">
        <title>Genome sequences of Cyberlindnera fabianii 65, Pichia kudriavzevii 129, and Saccharomyces cerevisiae 131 isolated from fermented masau fruits in Zimbabwe.</title>
        <authorList>
            <person name="van Rijswijck I.M.H."/>
            <person name="Derks M.F.L."/>
            <person name="Abee T."/>
            <person name="de Ridder D."/>
            <person name="Smid E.J."/>
        </authorList>
    </citation>
    <scope>NUCLEOTIDE SEQUENCE [LARGE SCALE GENOMIC DNA]</scope>
    <source>
        <strain evidence="10">129</strain>
    </source>
</reference>